<evidence type="ECO:0000313" key="2">
    <source>
        <dbReference type="EMBL" id="KAF9043678.1"/>
    </source>
</evidence>
<gene>
    <name evidence="2" type="ORF">BDP27DRAFT_1244207</name>
</gene>
<evidence type="ECO:0000313" key="3">
    <source>
        <dbReference type="Proteomes" id="UP000772434"/>
    </source>
</evidence>
<sequence length="237" mass="27691">MTLLRGPNRGSAIWGPSTSSTRIERIWVEVGSQFARAWRAFFLRLERLHGLNCTNPHHLWLIHTLFLPLINDDCEMFMENWNSHPISGKGHHKTPNDMRLLGQLEHGVYSDPYNGIHPEVLQYYGAMEIGDETEARNLAMDRIRQELQPNYHHQPVPVPKHESPFMDQLQEVDLFAKTLEGLEQSNFIPPNYHLRPEEWENDGYEAFEEIPFGKRGNHKLMVPLPADIWLPRAIQWM</sequence>
<accession>A0A9P5TXL2</accession>
<name>A0A9P5TXL2_9AGAR</name>
<dbReference type="Proteomes" id="UP000772434">
    <property type="component" value="Unassembled WGS sequence"/>
</dbReference>
<dbReference type="AlphaFoldDB" id="A0A9P5TXL2"/>
<dbReference type="InterPro" id="IPR058913">
    <property type="entry name" value="Integrase_dom_put"/>
</dbReference>
<dbReference type="PANTHER" id="PTHR46791:SF7">
    <property type="entry name" value="INTEGRASE CATALYTIC DOMAIN-CONTAINING PROTEIN"/>
    <property type="match status" value="1"/>
</dbReference>
<protein>
    <recommendedName>
        <fullName evidence="1">Integrase core domain-containing protein</fullName>
    </recommendedName>
</protein>
<dbReference type="Pfam" id="PF24764">
    <property type="entry name" value="rva_4"/>
    <property type="match status" value="1"/>
</dbReference>
<dbReference type="EMBL" id="JADNRY010000534">
    <property type="protein sequence ID" value="KAF9043678.1"/>
    <property type="molecule type" value="Genomic_DNA"/>
</dbReference>
<comment type="caution">
    <text evidence="2">The sequence shown here is derived from an EMBL/GenBank/DDBJ whole genome shotgun (WGS) entry which is preliminary data.</text>
</comment>
<dbReference type="PANTHER" id="PTHR46791">
    <property type="entry name" value="EXPRESSED PROTEIN"/>
    <property type="match status" value="1"/>
</dbReference>
<feature type="domain" description="Integrase core" evidence="1">
    <location>
        <begin position="1"/>
        <end position="105"/>
    </location>
</feature>
<reference evidence="2" key="1">
    <citation type="submission" date="2020-11" db="EMBL/GenBank/DDBJ databases">
        <authorList>
            <consortium name="DOE Joint Genome Institute"/>
            <person name="Ahrendt S."/>
            <person name="Riley R."/>
            <person name="Andreopoulos W."/>
            <person name="Labutti K."/>
            <person name="Pangilinan J."/>
            <person name="Ruiz-Duenas F.J."/>
            <person name="Barrasa J.M."/>
            <person name="Sanchez-Garcia M."/>
            <person name="Camarero S."/>
            <person name="Miyauchi S."/>
            <person name="Serrano A."/>
            <person name="Linde D."/>
            <person name="Babiker R."/>
            <person name="Drula E."/>
            <person name="Ayuso-Fernandez I."/>
            <person name="Pacheco R."/>
            <person name="Padilla G."/>
            <person name="Ferreira P."/>
            <person name="Barriuso J."/>
            <person name="Kellner H."/>
            <person name="Castanera R."/>
            <person name="Alfaro M."/>
            <person name="Ramirez L."/>
            <person name="Pisabarro A.G."/>
            <person name="Kuo A."/>
            <person name="Tritt A."/>
            <person name="Lipzen A."/>
            <person name="He G."/>
            <person name="Yan M."/>
            <person name="Ng V."/>
            <person name="Cullen D."/>
            <person name="Martin F."/>
            <person name="Rosso M.-N."/>
            <person name="Henrissat B."/>
            <person name="Hibbett D."/>
            <person name="Martinez A.T."/>
            <person name="Grigoriev I.V."/>
        </authorList>
    </citation>
    <scope>NUCLEOTIDE SEQUENCE</scope>
    <source>
        <strain evidence="2">AH 40177</strain>
    </source>
</reference>
<dbReference type="OrthoDB" id="3353107at2759"/>
<organism evidence="2 3">
    <name type="scientific">Rhodocollybia butyracea</name>
    <dbReference type="NCBI Taxonomy" id="206335"/>
    <lineage>
        <taxon>Eukaryota</taxon>
        <taxon>Fungi</taxon>
        <taxon>Dikarya</taxon>
        <taxon>Basidiomycota</taxon>
        <taxon>Agaricomycotina</taxon>
        <taxon>Agaricomycetes</taxon>
        <taxon>Agaricomycetidae</taxon>
        <taxon>Agaricales</taxon>
        <taxon>Marasmiineae</taxon>
        <taxon>Omphalotaceae</taxon>
        <taxon>Rhodocollybia</taxon>
    </lineage>
</organism>
<evidence type="ECO:0000259" key="1">
    <source>
        <dbReference type="Pfam" id="PF24764"/>
    </source>
</evidence>
<keyword evidence="3" id="KW-1185">Reference proteome</keyword>
<proteinExistence type="predicted"/>